<sequence>MSLGSTAIVHTGNEILHSVGGSLHERPDANLRTTVMQRIRLEIVSGKAGPGVVLSVPALAKALGVSTTPVREALLELVRNGLLEPMKNRGFRVLPVSADDLNDLARMRVHLEALAVSSIQLERFGDGARLRELAQAIADAARQSDVQAYVTNDRTFHLELISLAGSRYLTEMIMYLRDNMRIYGLESEVGREQQLRSVDEHFELVALLSRGDKAGAADLISRHIRGWVSVVSTNAPVLHAEAKTRE</sequence>
<accession>A0A261V9M9</accession>
<dbReference type="Gene3D" id="1.10.10.10">
    <property type="entry name" value="Winged helix-like DNA-binding domain superfamily/Winged helix DNA-binding domain"/>
    <property type="match status" value="1"/>
</dbReference>
<keyword evidence="6" id="KW-1185">Reference proteome</keyword>
<dbReference type="SUPFAM" id="SSF48008">
    <property type="entry name" value="GntR ligand-binding domain-like"/>
    <property type="match status" value="1"/>
</dbReference>
<dbReference type="Pfam" id="PF00392">
    <property type="entry name" value="GntR"/>
    <property type="match status" value="1"/>
</dbReference>
<organism evidence="5 6">
    <name type="scientific">Bordetella genomosp. 12</name>
    <dbReference type="NCBI Taxonomy" id="463035"/>
    <lineage>
        <taxon>Bacteria</taxon>
        <taxon>Pseudomonadati</taxon>
        <taxon>Pseudomonadota</taxon>
        <taxon>Betaproteobacteria</taxon>
        <taxon>Burkholderiales</taxon>
        <taxon>Alcaligenaceae</taxon>
        <taxon>Bordetella</taxon>
    </lineage>
</organism>
<dbReference type="InterPro" id="IPR011711">
    <property type="entry name" value="GntR_C"/>
</dbReference>
<dbReference type="GO" id="GO:0003700">
    <property type="term" value="F:DNA-binding transcription factor activity"/>
    <property type="evidence" value="ECO:0007669"/>
    <property type="project" value="InterPro"/>
</dbReference>
<dbReference type="Gene3D" id="1.20.120.530">
    <property type="entry name" value="GntR ligand-binding domain-like"/>
    <property type="match status" value="1"/>
</dbReference>
<dbReference type="EMBL" id="NEVU01000003">
    <property type="protein sequence ID" value="OZI70874.1"/>
    <property type="molecule type" value="Genomic_DNA"/>
</dbReference>
<dbReference type="SMART" id="SM00345">
    <property type="entry name" value="HTH_GNTR"/>
    <property type="match status" value="1"/>
</dbReference>
<dbReference type="AlphaFoldDB" id="A0A261V9M9"/>
<proteinExistence type="predicted"/>
<gene>
    <name evidence="5" type="ORF">CAL22_13305</name>
</gene>
<dbReference type="SUPFAM" id="SSF46785">
    <property type="entry name" value="Winged helix' DNA-binding domain"/>
    <property type="match status" value="1"/>
</dbReference>
<keyword evidence="2" id="KW-0238">DNA-binding</keyword>
<dbReference type="PANTHER" id="PTHR43537:SF45">
    <property type="entry name" value="GNTR FAMILY REGULATORY PROTEIN"/>
    <property type="match status" value="1"/>
</dbReference>
<evidence type="ECO:0000256" key="1">
    <source>
        <dbReference type="ARBA" id="ARBA00023015"/>
    </source>
</evidence>
<dbReference type="InterPro" id="IPR000524">
    <property type="entry name" value="Tscrpt_reg_HTH_GntR"/>
</dbReference>
<dbReference type="Proteomes" id="UP000216429">
    <property type="component" value="Unassembled WGS sequence"/>
</dbReference>
<dbReference type="InterPro" id="IPR008920">
    <property type="entry name" value="TF_FadR/GntR_C"/>
</dbReference>
<evidence type="ECO:0000256" key="3">
    <source>
        <dbReference type="ARBA" id="ARBA00023163"/>
    </source>
</evidence>
<evidence type="ECO:0000313" key="6">
    <source>
        <dbReference type="Proteomes" id="UP000216429"/>
    </source>
</evidence>
<feature type="domain" description="HTH gntR-type" evidence="4">
    <location>
        <begin position="29"/>
        <end position="96"/>
    </location>
</feature>
<dbReference type="InterPro" id="IPR036388">
    <property type="entry name" value="WH-like_DNA-bd_sf"/>
</dbReference>
<protein>
    <recommendedName>
        <fullName evidence="4">HTH gntR-type domain-containing protein</fullName>
    </recommendedName>
</protein>
<reference evidence="6" key="1">
    <citation type="submission" date="2017-05" db="EMBL/GenBank/DDBJ databases">
        <title>Complete and WGS of Bordetella genogroups.</title>
        <authorList>
            <person name="Spilker T."/>
            <person name="Lipuma J."/>
        </authorList>
    </citation>
    <scope>NUCLEOTIDE SEQUENCE [LARGE SCALE GENOMIC DNA]</scope>
    <source>
        <strain evidence="6">AU6712</strain>
    </source>
</reference>
<dbReference type="OrthoDB" id="8680857at2"/>
<dbReference type="PANTHER" id="PTHR43537">
    <property type="entry name" value="TRANSCRIPTIONAL REGULATOR, GNTR FAMILY"/>
    <property type="match status" value="1"/>
</dbReference>
<keyword evidence="1" id="KW-0805">Transcription regulation</keyword>
<evidence type="ECO:0000313" key="5">
    <source>
        <dbReference type="EMBL" id="OZI70874.1"/>
    </source>
</evidence>
<evidence type="ECO:0000256" key="2">
    <source>
        <dbReference type="ARBA" id="ARBA00023125"/>
    </source>
</evidence>
<comment type="caution">
    <text evidence="5">The sequence shown here is derived from an EMBL/GenBank/DDBJ whole genome shotgun (WGS) entry which is preliminary data.</text>
</comment>
<dbReference type="InterPro" id="IPR036390">
    <property type="entry name" value="WH_DNA-bd_sf"/>
</dbReference>
<name>A0A261V9M9_9BORD</name>
<dbReference type="GO" id="GO:0003677">
    <property type="term" value="F:DNA binding"/>
    <property type="evidence" value="ECO:0007669"/>
    <property type="project" value="UniProtKB-KW"/>
</dbReference>
<keyword evidence="3" id="KW-0804">Transcription</keyword>
<dbReference type="SMART" id="SM00895">
    <property type="entry name" value="FCD"/>
    <property type="match status" value="1"/>
</dbReference>
<evidence type="ECO:0000259" key="4">
    <source>
        <dbReference type="PROSITE" id="PS50949"/>
    </source>
</evidence>
<dbReference type="Pfam" id="PF07729">
    <property type="entry name" value="FCD"/>
    <property type="match status" value="1"/>
</dbReference>
<dbReference type="PROSITE" id="PS50949">
    <property type="entry name" value="HTH_GNTR"/>
    <property type="match status" value="1"/>
</dbReference>